<keyword evidence="2 6" id="KW-0328">Glycosyltransferase</keyword>
<dbReference type="RefSeq" id="WP_189225644.1">
    <property type="nucleotide sequence ID" value="NZ_BMRG01000011.1"/>
</dbReference>
<dbReference type="Pfam" id="PF14487">
    <property type="entry name" value="DarT"/>
    <property type="match status" value="1"/>
</dbReference>
<dbReference type="PROSITE" id="PS52018">
    <property type="entry name" value="DART"/>
    <property type="match status" value="1"/>
</dbReference>
<comment type="caution">
    <text evidence="8">The sequence shown here is derived from an EMBL/GenBank/DDBJ whole genome shotgun (WGS) entry which is preliminary data.</text>
</comment>
<dbReference type="Proteomes" id="UP000639606">
    <property type="component" value="Unassembled WGS sequence"/>
</dbReference>
<comment type="caution">
    <text evidence="6">Lacks conserved residue(s) required for the propagation of feature annotation.</text>
</comment>
<feature type="binding site" evidence="6">
    <location>
        <position position="66"/>
    </location>
    <ligand>
        <name>NAD(+)</name>
        <dbReference type="ChEBI" id="CHEBI:57540"/>
    </ligand>
</feature>
<keyword evidence="1 6" id="KW-1277">Toxin-antitoxin system</keyword>
<dbReference type="GO" id="GO:0003677">
    <property type="term" value="F:DNA binding"/>
    <property type="evidence" value="ECO:0007669"/>
    <property type="project" value="UniProtKB-UniRule"/>
</dbReference>
<comment type="similarity">
    <text evidence="6">Belongs to the DarT ADP-ribosyltransferase family.</text>
</comment>
<keyword evidence="3 6" id="KW-0808">Transferase</keyword>
<feature type="binding site" evidence="6">
    <location>
        <begin position="29"/>
        <end position="31"/>
    </location>
    <ligand>
        <name>NAD(+)</name>
        <dbReference type="ChEBI" id="CHEBI:57540"/>
    </ligand>
</feature>
<evidence type="ECO:0000256" key="2">
    <source>
        <dbReference type="ARBA" id="ARBA00022676"/>
    </source>
</evidence>
<feature type="active site" description="Proton acceptor" evidence="6">
    <location>
        <position position="66"/>
    </location>
</feature>
<evidence type="ECO:0000256" key="3">
    <source>
        <dbReference type="ARBA" id="ARBA00022679"/>
    </source>
</evidence>
<evidence type="ECO:0000256" key="6">
    <source>
        <dbReference type="PROSITE-ProRule" id="PRU01362"/>
    </source>
</evidence>
<accession>A0A918EGN5</accession>
<feature type="domain" description="DarT" evidence="7">
    <location>
        <begin position="25"/>
        <end position="230"/>
    </location>
</feature>
<protein>
    <recommendedName>
        <fullName evidence="7">DarT domain-containing protein</fullName>
    </recommendedName>
</protein>
<keyword evidence="5 6" id="KW-0238">DNA-binding</keyword>
<evidence type="ECO:0000313" key="9">
    <source>
        <dbReference type="Proteomes" id="UP000639606"/>
    </source>
</evidence>
<comment type="catalytic activity">
    <reaction evidence="6">
        <text>a thymidine in DNA + NAD(+) = an N-(ADP-alpha-D-ribosyl)-thymidine in DNA + nicotinamide + H(+)</text>
        <dbReference type="Rhea" id="RHEA:71651"/>
        <dbReference type="Rhea" id="RHEA-COMP:13556"/>
        <dbReference type="Rhea" id="RHEA-COMP:18051"/>
        <dbReference type="ChEBI" id="CHEBI:15378"/>
        <dbReference type="ChEBI" id="CHEBI:17154"/>
        <dbReference type="ChEBI" id="CHEBI:57540"/>
        <dbReference type="ChEBI" id="CHEBI:137386"/>
        <dbReference type="ChEBI" id="CHEBI:191199"/>
    </reaction>
</comment>
<reference evidence="8" key="1">
    <citation type="journal article" date="2014" name="Int. J. Syst. Evol. Microbiol.">
        <title>Complete genome sequence of Corynebacterium casei LMG S-19264T (=DSM 44701T), isolated from a smear-ripened cheese.</title>
        <authorList>
            <consortium name="US DOE Joint Genome Institute (JGI-PGF)"/>
            <person name="Walter F."/>
            <person name="Albersmeier A."/>
            <person name="Kalinowski J."/>
            <person name="Ruckert C."/>
        </authorList>
    </citation>
    <scope>NUCLEOTIDE SEQUENCE</scope>
    <source>
        <strain evidence="8">JCM 3313</strain>
    </source>
</reference>
<evidence type="ECO:0000259" key="7">
    <source>
        <dbReference type="PROSITE" id="PS52018"/>
    </source>
</evidence>
<organism evidence="8 9">
    <name type="scientific">Saccharothrix coeruleofusca</name>
    <dbReference type="NCBI Taxonomy" id="33919"/>
    <lineage>
        <taxon>Bacteria</taxon>
        <taxon>Bacillati</taxon>
        <taxon>Actinomycetota</taxon>
        <taxon>Actinomycetes</taxon>
        <taxon>Pseudonocardiales</taxon>
        <taxon>Pseudonocardiaceae</taxon>
        <taxon>Saccharothrix</taxon>
    </lineage>
</organism>
<evidence type="ECO:0000256" key="4">
    <source>
        <dbReference type="ARBA" id="ARBA00022695"/>
    </source>
</evidence>
<dbReference type="GO" id="GO:0016757">
    <property type="term" value="F:glycosyltransferase activity"/>
    <property type="evidence" value="ECO:0007669"/>
    <property type="project" value="UniProtKB-UniRule"/>
</dbReference>
<keyword evidence="4 6" id="KW-0548">Nucleotidyltransferase</keyword>
<evidence type="ECO:0000256" key="5">
    <source>
        <dbReference type="ARBA" id="ARBA00023125"/>
    </source>
</evidence>
<gene>
    <name evidence="8" type="ORF">GCM10010185_48980</name>
</gene>
<evidence type="ECO:0000313" key="8">
    <source>
        <dbReference type="EMBL" id="GGP70169.1"/>
    </source>
</evidence>
<keyword evidence="9" id="KW-1185">Reference proteome</keyword>
<sequence>MAHYRTSGFAAIGSALPQRDRPRDWLVWHFTHIDNLPSIARAGCLRCQNHQEPPVSVALNKVKERRAFTTVAPDSEYPPGKSVADHVPFYIAAKSPMLFVVTRGHHDYSGGDGELVFLGLTIGHIADSGVTWCASDSNAARNFVEFSREVSSLGRFVDFDLLCRRQWNNTPEDPDRSSRRAAEVLVLDRLPLTMISHVVAKEQAVLDKARSILDATGGTRRYLVMPDFYYGQGAR</sequence>
<dbReference type="InterPro" id="IPR029494">
    <property type="entry name" value="DarT"/>
</dbReference>
<proteinExistence type="inferred from homology"/>
<evidence type="ECO:0000256" key="1">
    <source>
        <dbReference type="ARBA" id="ARBA00022649"/>
    </source>
</evidence>
<dbReference type="EMBL" id="BMRG01000011">
    <property type="protein sequence ID" value="GGP70169.1"/>
    <property type="molecule type" value="Genomic_DNA"/>
</dbReference>
<dbReference type="GO" id="GO:0016779">
    <property type="term" value="F:nucleotidyltransferase activity"/>
    <property type="evidence" value="ECO:0007669"/>
    <property type="project" value="UniProtKB-UniRule"/>
</dbReference>
<dbReference type="AlphaFoldDB" id="A0A918EGN5"/>
<name>A0A918EGN5_9PSEU</name>
<reference evidence="8" key="2">
    <citation type="submission" date="2020-09" db="EMBL/GenBank/DDBJ databases">
        <authorList>
            <person name="Sun Q."/>
            <person name="Ohkuma M."/>
        </authorList>
    </citation>
    <scope>NUCLEOTIDE SEQUENCE</scope>
    <source>
        <strain evidence="8">JCM 3313</strain>
    </source>
</reference>
<feature type="active site" evidence="6">
    <location>
        <position position="183"/>
    </location>
</feature>